<comment type="caution">
    <text evidence="1">The sequence shown here is derived from an EMBL/GenBank/DDBJ whole genome shotgun (WGS) entry which is preliminary data.</text>
</comment>
<dbReference type="EMBL" id="NGJT01000004">
    <property type="protein sequence ID" value="RST95370.1"/>
    <property type="molecule type" value="Genomic_DNA"/>
</dbReference>
<accession>A0A429ZNT1</accession>
<dbReference type="AlphaFoldDB" id="A0A429ZNT1"/>
<reference evidence="1 2" key="1">
    <citation type="submission" date="2017-05" db="EMBL/GenBank/DDBJ databases">
        <title>Vagococcus spp. assemblies.</title>
        <authorList>
            <person name="Gulvik C.A."/>
        </authorList>
    </citation>
    <scope>NUCLEOTIDE SEQUENCE [LARGE SCALE GENOMIC DNA]</scope>
    <source>
        <strain evidence="1 2">SS1994</strain>
    </source>
</reference>
<dbReference type="Proteomes" id="UP000288490">
    <property type="component" value="Unassembled WGS sequence"/>
</dbReference>
<name>A0A429ZNT1_9ENTE</name>
<protein>
    <submittedName>
        <fullName evidence="1">Uncharacterized protein</fullName>
    </submittedName>
</protein>
<dbReference type="OrthoDB" id="9899127at2"/>
<proteinExistence type="predicted"/>
<keyword evidence="2" id="KW-1185">Reference proteome</keyword>
<organism evidence="1 2">
    <name type="scientific">Vagococcus bubulae</name>
    <dbReference type="NCBI Taxonomy" id="1977868"/>
    <lineage>
        <taxon>Bacteria</taxon>
        <taxon>Bacillati</taxon>
        <taxon>Bacillota</taxon>
        <taxon>Bacilli</taxon>
        <taxon>Lactobacillales</taxon>
        <taxon>Enterococcaceae</taxon>
        <taxon>Vagococcus</taxon>
    </lineage>
</organism>
<evidence type="ECO:0000313" key="1">
    <source>
        <dbReference type="EMBL" id="RST95370.1"/>
    </source>
</evidence>
<gene>
    <name evidence="1" type="ORF">CBF36_03810</name>
</gene>
<dbReference type="RefSeq" id="WP_125956773.1">
    <property type="nucleotide sequence ID" value="NZ_JAQEJV010000004.1"/>
</dbReference>
<sequence>MANQDNKVSKNTKGIDILAAGLNQYSELIQAEADKKEKFKAEFIESPEKFISKHEVEIYLNTLNVRTDILAILQEQLNSFQKDALEFEKYIYNSEFANKSYMTALEQVSRFTGLIQTVNTLNPVTLSDKASIVVSDVKAGTVTQIDNAFVQGGK</sequence>
<evidence type="ECO:0000313" key="2">
    <source>
        <dbReference type="Proteomes" id="UP000288490"/>
    </source>
</evidence>